<feature type="region of interest" description="Disordered" evidence="1">
    <location>
        <begin position="13"/>
        <end position="120"/>
    </location>
</feature>
<evidence type="ECO:0000256" key="1">
    <source>
        <dbReference type="SAM" id="MobiDB-lite"/>
    </source>
</evidence>
<organism evidence="2 3">
    <name type="scientific">Daedalea quercina L-15889</name>
    <dbReference type="NCBI Taxonomy" id="1314783"/>
    <lineage>
        <taxon>Eukaryota</taxon>
        <taxon>Fungi</taxon>
        <taxon>Dikarya</taxon>
        <taxon>Basidiomycota</taxon>
        <taxon>Agaricomycotina</taxon>
        <taxon>Agaricomycetes</taxon>
        <taxon>Polyporales</taxon>
        <taxon>Fomitopsis</taxon>
    </lineage>
</organism>
<dbReference type="STRING" id="1314783.A0A165T034"/>
<dbReference type="Proteomes" id="UP000076727">
    <property type="component" value="Unassembled WGS sequence"/>
</dbReference>
<feature type="compositionally biased region" description="Polar residues" evidence="1">
    <location>
        <begin position="13"/>
        <end position="23"/>
    </location>
</feature>
<evidence type="ECO:0000313" key="2">
    <source>
        <dbReference type="EMBL" id="KZT72738.1"/>
    </source>
</evidence>
<gene>
    <name evidence="2" type="ORF">DAEQUDRAFT_543432</name>
</gene>
<dbReference type="OrthoDB" id="1926336at2759"/>
<feature type="compositionally biased region" description="Polar residues" evidence="1">
    <location>
        <begin position="40"/>
        <end position="49"/>
    </location>
</feature>
<sequence length="491" mass="51776">MFSNWIQAVENLAQHSPKSSQDLSADARQARLSLDKGRRGSQSLGTQRPASPAGRSLDGVPRPRSTLEDRIRAKLAASTEASSSNTSSASSTARSTPIPGSTRPLSPASTPLPDSPALSTASIADPLKARSPSPAASQSGLPDTASVDVVWHPLSPTSAPLPDSPPVSPTAVASQSVAAISLHSLVSEGDVREAREAVDDSKETEGLAETTSVEVPSPTLALEHDQTPIPALDSAAEESPIESQAAEAEVVSRETSPYGFVLTEEPPASMDEQSEAAPKEPEGEPINSSPIDDSSPDRSRAEEVSESVTTVQLADSTPSATLLQATEPEQPTVAAVHATEDGFKSLSDAAGHHAATTPQDISIETTVPNSSQDAAGNLTDGSHDVILSIPTTPLPVDGDGLVEGLQKRLKLVEQRFADVSTSFKRLQAEKLAADKVLQELTPLQSLQEADSLRDYLQNMNMKTEMAQDEIKRLTGKLTRRAYRRAQRHSPS</sequence>
<name>A0A165T034_9APHY</name>
<keyword evidence="3" id="KW-1185">Reference proteome</keyword>
<evidence type="ECO:0000313" key="3">
    <source>
        <dbReference type="Proteomes" id="UP000076727"/>
    </source>
</evidence>
<reference evidence="2 3" key="1">
    <citation type="journal article" date="2016" name="Mol. Biol. Evol.">
        <title>Comparative Genomics of Early-Diverging Mushroom-Forming Fungi Provides Insights into the Origins of Lignocellulose Decay Capabilities.</title>
        <authorList>
            <person name="Nagy L.G."/>
            <person name="Riley R."/>
            <person name="Tritt A."/>
            <person name="Adam C."/>
            <person name="Daum C."/>
            <person name="Floudas D."/>
            <person name="Sun H."/>
            <person name="Yadav J.S."/>
            <person name="Pangilinan J."/>
            <person name="Larsson K.H."/>
            <person name="Matsuura K."/>
            <person name="Barry K."/>
            <person name="Labutti K."/>
            <person name="Kuo R."/>
            <person name="Ohm R.A."/>
            <person name="Bhattacharya S.S."/>
            <person name="Shirouzu T."/>
            <person name="Yoshinaga Y."/>
            <person name="Martin F.M."/>
            <person name="Grigoriev I.V."/>
            <person name="Hibbett D.S."/>
        </authorList>
    </citation>
    <scope>NUCLEOTIDE SEQUENCE [LARGE SCALE GENOMIC DNA]</scope>
    <source>
        <strain evidence="2 3">L-15889</strain>
    </source>
</reference>
<accession>A0A165T034</accession>
<proteinExistence type="predicted"/>
<dbReference type="EMBL" id="KV429039">
    <property type="protein sequence ID" value="KZT72738.1"/>
    <property type="molecule type" value="Genomic_DNA"/>
</dbReference>
<protein>
    <submittedName>
        <fullName evidence="2">Uncharacterized protein</fullName>
    </submittedName>
</protein>
<feature type="region of interest" description="Disordered" evidence="1">
    <location>
        <begin position="225"/>
        <end position="317"/>
    </location>
</feature>
<feature type="compositionally biased region" description="Low complexity" evidence="1">
    <location>
        <begin position="76"/>
        <end position="96"/>
    </location>
</feature>
<feature type="compositionally biased region" description="Polar residues" evidence="1">
    <location>
        <begin position="306"/>
        <end position="317"/>
    </location>
</feature>
<dbReference type="AlphaFoldDB" id="A0A165T034"/>